<evidence type="ECO:0000313" key="2">
    <source>
        <dbReference type="EMBL" id="QHS63483.1"/>
    </source>
</evidence>
<evidence type="ECO:0000256" key="1">
    <source>
        <dbReference type="SAM" id="SignalP"/>
    </source>
</evidence>
<dbReference type="AlphaFoldDB" id="A0A6B9ZQP9"/>
<keyword evidence="1" id="KW-0732">Signal</keyword>
<proteinExistence type="predicted"/>
<organism evidence="2 3">
    <name type="scientific">Chitinophaga agri</name>
    <dbReference type="NCBI Taxonomy" id="2703787"/>
    <lineage>
        <taxon>Bacteria</taxon>
        <taxon>Pseudomonadati</taxon>
        <taxon>Bacteroidota</taxon>
        <taxon>Chitinophagia</taxon>
        <taxon>Chitinophagales</taxon>
        <taxon>Chitinophagaceae</taxon>
        <taxon>Chitinophaga</taxon>
    </lineage>
</organism>
<keyword evidence="3" id="KW-1185">Reference proteome</keyword>
<protein>
    <submittedName>
        <fullName evidence="2">Uncharacterized protein</fullName>
    </submittedName>
</protein>
<name>A0A6B9ZQP9_9BACT</name>
<dbReference type="RefSeq" id="WP_162335199.1">
    <property type="nucleotide sequence ID" value="NZ_CP048113.1"/>
</dbReference>
<feature type="chain" id="PRO_5025666683" evidence="1">
    <location>
        <begin position="21"/>
        <end position="156"/>
    </location>
</feature>
<dbReference type="Proteomes" id="UP000476411">
    <property type="component" value="Chromosome"/>
</dbReference>
<feature type="signal peptide" evidence="1">
    <location>
        <begin position="1"/>
        <end position="20"/>
    </location>
</feature>
<reference evidence="2 3" key="1">
    <citation type="submission" date="2020-01" db="EMBL/GenBank/DDBJ databases">
        <title>Complete genome sequence of Chitinophaga sp. H33E-04 isolated from quinoa roots.</title>
        <authorList>
            <person name="Weon H.-Y."/>
            <person name="Lee S.A."/>
        </authorList>
    </citation>
    <scope>NUCLEOTIDE SEQUENCE [LARGE SCALE GENOMIC DNA]</scope>
    <source>
        <strain evidence="2 3">H33E-04</strain>
    </source>
</reference>
<sequence>MKFFVSFLFLLYAATALGQASFPKGFKLIKGEHPIGEDDMYSNGKDAFQMHFFSRAYENDYSWNDDGYKQFMTESFGFPMYRTKDSLLWGTGKINNYYSYVVVDWHGEIFELFSDYNDADFSFYSNWLLSSIREYRKKGKVFMFQKMYDFYYKPRV</sequence>
<dbReference type="EMBL" id="CP048113">
    <property type="protein sequence ID" value="QHS63483.1"/>
    <property type="molecule type" value="Genomic_DNA"/>
</dbReference>
<dbReference type="KEGG" id="chih:GWR21_29030"/>
<accession>A0A6B9ZQP9</accession>
<evidence type="ECO:0000313" key="3">
    <source>
        <dbReference type="Proteomes" id="UP000476411"/>
    </source>
</evidence>
<gene>
    <name evidence="2" type="ORF">GWR21_29030</name>
</gene>